<dbReference type="PANTHER" id="PTHR37533">
    <property type="entry name" value="FLAGELLAR HOOK-LENGTH CONTROL PROTEIN"/>
    <property type="match status" value="1"/>
</dbReference>
<dbReference type="InterPro" id="IPR038610">
    <property type="entry name" value="FliK-like_C_sf"/>
</dbReference>
<accession>A0A090SKH3</accession>
<dbReference type="InterPro" id="IPR021136">
    <property type="entry name" value="Flagellar_hook_control-like_C"/>
</dbReference>
<comment type="caution">
    <text evidence="2">The sequence shown here is derived from an EMBL/GenBank/DDBJ whole genome shotgun (WGS) entry which is preliminary data.</text>
</comment>
<evidence type="ECO:0000313" key="3">
    <source>
        <dbReference type="Proteomes" id="UP000029228"/>
    </source>
</evidence>
<dbReference type="AlphaFoldDB" id="A0A090SKH3"/>
<feature type="domain" description="Flagellar hook-length control protein-like C-terminal" evidence="1">
    <location>
        <begin position="79"/>
        <end position="158"/>
    </location>
</feature>
<name>A0A090SKH3_9VIBR</name>
<dbReference type="PANTHER" id="PTHR37533:SF2">
    <property type="entry name" value="FLAGELLAR HOOK-LENGTH CONTROL PROTEIN"/>
    <property type="match status" value="1"/>
</dbReference>
<dbReference type="EMBL" id="BBMR01000005">
    <property type="protein sequence ID" value="GAL19917.1"/>
    <property type="molecule type" value="Genomic_DNA"/>
</dbReference>
<keyword evidence="2" id="KW-0282">Flagellum</keyword>
<keyword evidence="2" id="KW-0969">Cilium</keyword>
<dbReference type="CDD" id="cd17470">
    <property type="entry name" value="T3SS_Flik_C"/>
    <property type="match status" value="1"/>
</dbReference>
<keyword evidence="3" id="KW-1185">Reference proteome</keyword>
<reference evidence="2 3" key="1">
    <citation type="submission" date="2014-09" db="EMBL/GenBank/DDBJ databases">
        <title>Vibrio maritimus JCM 19235. (C45) whole genome shotgun sequence.</title>
        <authorList>
            <person name="Sawabe T."/>
            <person name="Meirelles P."/>
            <person name="Nakanishi M."/>
            <person name="Sayaka M."/>
            <person name="Hattori M."/>
            <person name="Ohkuma M."/>
        </authorList>
    </citation>
    <scope>NUCLEOTIDE SEQUENCE [LARGE SCALE GENOMIC DNA]</scope>
    <source>
        <strain evidence="3">JCM19235</strain>
    </source>
</reference>
<dbReference type="InterPro" id="IPR052563">
    <property type="entry name" value="FliK"/>
</dbReference>
<keyword evidence="2" id="KW-0966">Cell projection</keyword>
<dbReference type="STRING" id="990268.JCM19235_4117"/>
<proteinExistence type="predicted"/>
<dbReference type="Pfam" id="PF02120">
    <property type="entry name" value="Flg_hook"/>
    <property type="match status" value="1"/>
</dbReference>
<organism evidence="2 3">
    <name type="scientific">Vibrio maritimus</name>
    <dbReference type="NCBI Taxonomy" id="990268"/>
    <lineage>
        <taxon>Bacteria</taxon>
        <taxon>Pseudomonadati</taxon>
        <taxon>Pseudomonadota</taxon>
        <taxon>Gammaproteobacteria</taxon>
        <taxon>Vibrionales</taxon>
        <taxon>Vibrionaceae</taxon>
        <taxon>Vibrio</taxon>
    </lineage>
</organism>
<dbReference type="Gene3D" id="3.30.750.140">
    <property type="match status" value="1"/>
</dbReference>
<reference evidence="2 3" key="2">
    <citation type="submission" date="2014-09" db="EMBL/GenBank/DDBJ databases">
        <authorList>
            <consortium name="NBRP consortium"/>
            <person name="Sawabe T."/>
            <person name="Meirelles P."/>
            <person name="Nakanishi M."/>
            <person name="Sayaka M."/>
            <person name="Hattori M."/>
            <person name="Ohkuma M."/>
        </authorList>
    </citation>
    <scope>NUCLEOTIDE SEQUENCE [LARGE SCALE GENOMIC DNA]</scope>
    <source>
        <strain evidence="3">JCM19235</strain>
    </source>
</reference>
<protein>
    <submittedName>
        <fullName evidence="2">Flagellar hook-length control protein FliK</fullName>
    </submittedName>
</protein>
<gene>
    <name evidence="2" type="ORF">JCM19235_4117</name>
</gene>
<dbReference type="Proteomes" id="UP000029228">
    <property type="component" value="Unassembled WGS sequence"/>
</dbReference>
<evidence type="ECO:0000313" key="2">
    <source>
        <dbReference type="EMBL" id="GAL19917.1"/>
    </source>
</evidence>
<evidence type="ECO:0000259" key="1">
    <source>
        <dbReference type="Pfam" id="PF02120"/>
    </source>
</evidence>
<sequence>MLNETPNILKLSESFKSLVGTTMASYIQTSNSTLPAIEPLTHADVKMSGASSQSLSTSRSELLLSPDMQRQVHQVLRDKVQLQLDMNNQVARIRFDPPELGRVEMVLRIEGDKLSLQMSATSLTTREALIATSERLRHELVAQNSALSEVNITLSERKHAQYSKQHSHPAQLIEAEENEEQTEIATPEYTAYIVRV</sequence>